<dbReference type="SMART" id="SM00785">
    <property type="entry name" value="AARP2CN"/>
    <property type="match status" value="1"/>
</dbReference>
<protein>
    <recommendedName>
        <fullName evidence="4">Bms1-type G domain-containing protein</fullName>
    </recommendedName>
</protein>
<dbReference type="InterPro" id="IPR030387">
    <property type="entry name" value="G_Bms1/Tsr1_dom"/>
</dbReference>
<dbReference type="GO" id="GO:0000479">
    <property type="term" value="P:endonucleolytic cleavage of tricistronic rRNA transcript (SSU-rRNA, 5.8S rRNA, LSU-rRNA)"/>
    <property type="evidence" value="ECO:0007669"/>
    <property type="project" value="TreeGrafter"/>
</dbReference>
<keyword evidence="3" id="KW-0539">Nucleus</keyword>
<dbReference type="Proteomes" id="UP000316621">
    <property type="component" value="Chromosome 3"/>
</dbReference>
<dbReference type="SMART" id="SM01362">
    <property type="entry name" value="DUF663"/>
    <property type="match status" value="1"/>
</dbReference>
<dbReference type="Pfam" id="PF08142">
    <property type="entry name" value="AARP2CN"/>
    <property type="match status" value="1"/>
</dbReference>
<dbReference type="PROSITE" id="PS51714">
    <property type="entry name" value="G_BMS1"/>
    <property type="match status" value="1"/>
</dbReference>
<reference evidence="5 6" key="1">
    <citation type="journal article" date="2018" name="Science">
        <title>The opium poppy genome and morphinan production.</title>
        <authorList>
            <person name="Guo L."/>
            <person name="Winzer T."/>
            <person name="Yang X."/>
            <person name="Li Y."/>
            <person name="Ning Z."/>
            <person name="He Z."/>
            <person name="Teodor R."/>
            <person name="Lu Y."/>
            <person name="Bowser T.A."/>
            <person name="Graham I.A."/>
            <person name="Ye K."/>
        </authorList>
    </citation>
    <scope>NUCLEOTIDE SEQUENCE [LARGE SCALE GENOMIC DNA]</scope>
    <source>
        <strain evidence="6">cv. HN1</strain>
        <tissue evidence="5">Leaves</tissue>
    </source>
</reference>
<keyword evidence="6" id="KW-1185">Reference proteome</keyword>
<dbReference type="InterPro" id="IPR039761">
    <property type="entry name" value="Bms1/Tsr1"/>
</dbReference>
<proteinExistence type="predicted"/>
<dbReference type="EMBL" id="CM010717">
    <property type="protein sequence ID" value="RZC56015.1"/>
    <property type="molecule type" value="Genomic_DNA"/>
</dbReference>
<dbReference type="Gene3D" id="3.40.50.300">
    <property type="entry name" value="P-loop containing nucleotide triphosphate hydrolases"/>
    <property type="match status" value="1"/>
</dbReference>
<dbReference type="SUPFAM" id="SSF52540">
    <property type="entry name" value="P-loop containing nucleoside triphosphate hydrolases"/>
    <property type="match status" value="1"/>
</dbReference>
<dbReference type="GO" id="GO:0034511">
    <property type="term" value="F:U3 snoRNA binding"/>
    <property type="evidence" value="ECO:0007669"/>
    <property type="project" value="TreeGrafter"/>
</dbReference>
<gene>
    <name evidence="5" type="ORF">C5167_014866</name>
</gene>
<comment type="subcellular location">
    <subcellularLocation>
        <location evidence="1">Nucleus</location>
        <location evidence="1">Nucleolus</location>
    </subcellularLocation>
</comment>
<evidence type="ECO:0000313" key="6">
    <source>
        <dbReference type="Proteomes" id="UP000316621"/>
    </source>
</evidence>
<dbReference type="Gramene" id="RZC56015">
    <property type="protein sequence ID" value="RZC56015"/>
    <property type="gene ID" value="C5167_014866"/>
</dbReference>
<dbReference type="AlphaFoldDB" id="A0A4Y7J8S5"/>
<evidence type="ECO:0000256" key="2">
    <source>
        <dbReference type="ARBA" id="ARBA00022517"/>
    </source>
</evidence>
<dbReference type="PANTHER" id="PTHR12858">
    <property type="entry name" value="RIBOSOME BIOGENESIS PROTEIN"/>
    <property type="match status" value="1"/>
</dbReference>
<evidence type="ECO:0000313" key="5">
    <source>
        <dbReference type="EMBL" id="RZC56015.1"/>
    </source>
</evidence>
<dbReference type="GO" id="GO:0003924">
    <property type="term" value="F:GTPase activity"/>
    <property type="evidence" value="ECO:0007669"/>
    <property type="project" value="TreeGrafter"/>
</dbReference>
<feature type="domain" description="Bms1-type G" evidence="4">
    <location>
        <begin position="48"/>
        <end position="220"/>
    </location>
</feature>
<dbReference type="GO" id="GO:0000462">
    <property type="term" value="P:maturation of SSU-rRNA from tricistronic rRNA transcript (SSU-rRNA, 5.8S rRNA, LSU-rRNA)"/>
    <property type="evidence" value="ECO:0007669"/>
    <property type="project" value="TreeGrafter"/>
</dbReference>
<evidence type="ECO:0000259" key="4">
    <source>
        <dbReference type="PROSITE" id="PS51714"/>
    </source>
</evidence>
<evidence type="ECO:0000256" key="3">
    <source>
        <dbReference type="ARBA" id="ARBA00023242"/>
    </source>
</evidence>
<dbReference type="GO" id="GO:0030686">
    <property type="term" value="C:90S preribosome"/>
    <property type="evidence" value="ECO:0007669"/>
    <property type="project" value="TreeGrafter"/>
</dbReference>
<dbReference type="Pfam" id="PF22298">
    <property type="entry name" value="Tsr1_G-like"/>
    <property type="match status" value="1"/>
</dbReference>
<name>A0A4Y7J8S5_PAPSO</name>
<dbReference type="GO" id="GO:0005730">
    <property type="term" value="C:nucleolus"/>
    <property type="evidence" value="ECO:0007669"/>
    <property type="project" value="UniProtKB-SubCell"/>
</dbReference>
<dbReference type="OrthoDB" id="1876754at2759"/>
<dbReference type="InterPro" id="IPR027417">
    <property type="entry name" value="P-loop_NTPase"/>
</dbReference>
<evidence type="ECO:0000256" key="1">
    <source>
        <dbReference type="ARBA" id="ARBA00004604"/>
    </source>
</evidence>
<accession>A0A4Y7J8S5</accession>
<sequence>MSSPNSQVDHRPAAFRIYRDFKECEDVWDDGNRTMYWGNDHEPEAPPPPPFLILVQGPPNVGKSLLIRSLVNHFTMEEDDIQGPVTIITADKRTRLQFVECPDDISAMIDAAKYADLVLLMVDASYGFEAETFEFLNLLQAHGLPKVMGVLTHLDEFEDETKLNDTKERLQDLFRTEIYQGAVTYNLSGLQHDLYNMGDVQELAEEILTLQFHLSSRRAAHPYVLVDRFKDATPLKKVHKNANCKRNICLYGYLRGCSIKSGAKVHIAGFGDFYLAGVRSTTDPFPLSPEMDKESDLVELTHMENEGFRTGTYLRLEVHGVPFKMVQNHDPCHLILVGGISFEEENNGYMQVRLKRHNWHMKLLKSGDPVTVSAGWRRYQTQPIYAREINNGQHKYLEFNPEDEHCLAMFQGPVAPPCTRIAVVQRKKDAFRIAAKAVVLEPKHHSKIMKDSKREGKPQNIYNERTALIKFEPGDIDVAALKGAPIQTRSGIWGMVNEEAEEKGIARCTFEDTICMSDTFIMRVLCQFEAPCFFKQYNSIVPVDDESLRKKRRGVEIIDGEPSSYPYSKFTLFLNIMYMCDKEKETVVVISEQKRLDMLEKHEEEELKKPVIGLPRILCYG</sequence>
<dbReference type="Pfam" id="PF04950">
    <property type="entry name" value="RIBIOP_C"/>
    <property type="match status" value="1"/>
</dbReference>
<organism evidence="5 6">
    <name type="scientific">Papaver somniferum</name>
    <name type="common">Opium poppy</name>
    <dbReference type="NCBI Taxonomy" id="3469"/>
    <lineage>
        <taxon>Eukaryota</taxon>
        <taxon>Viridiplantae</taxon>
        <taxon>Streptophyta</taxon>
        <taxon>Embryophyta</taxon>
        <taxon>Tracheophyta</taxon>
        <taxon>Spermatophyta</taxon>
        <taxon>Magnoliopsida</taxon>
        <taxon>Ranunculales</taxon>
        <taxon>Papaveraceae</taxon>
        <taxon>Papaveroideae</taxon>
        <taxon>Papaver</taxon>
    </lineage>
</organism>
<dbReference type="GO" id="GO:0005525">
    <property type="term" value="F:GTP binding"/>
    <property type="evidence" value="ECO:0007669"/>
    <property type="project" value="TreeGrafter"/>
</dbReference>
<dbReference type="InterPro" id="IPR012948">
    <property type="entry name" value="AARP2CN"/>
</dbReference>
<keyword evidence="2" id="KW-0690">Ribosome biogenesis</keyword>
<dbReference type="STRING" id="3469.A0A4Y7J8S5"/>
<dbReference type="PANTHER" id="PTHR12858:SF2">
    <property type="entry name" value="RIBOSOME BIOGENESIS PROTEIN BMS1 HOMOLOG"/>
    <property type="match status" value="1"/>
</dbReference>
<dbReference type="InterPro" id="IPR007034">
    <property type="entry name" value="BMS1_TSR1_C"/>
</dbReference>